<dbReference type="AlphaFoldDB" id="W9WU56"/>
<dbReference type="PANTHER" id="PTHR46865">
    <property type="entry name" value="OXIDOREDUCTASE-RELATED"/>
    <property type="match status" value="1"/>
</dbReference>
<name>W9WU56_9EURO</name>
<dbReference type="InterPro" id="IPR051704">
    <property type="entry name" value="FAD_aromatic-hydroxylase"/>
</dbReference>
<evidence type="ECO:0000256" key="2">
    <source>
        <dbReference type="ARBA" id="ARBA00022827"/>
    </source>
</evidence>
<dbReference type="Gene3D" id="3.30.9.10">
    <property type="entry name" value="D-Amino Acid Oxidase, subunit A, domain 2"/>
    <property type="match status" value="1"/>
</dbReference>
<dbReference type="InterPro" id="IPR036188">
    <property type="entry name" value="FAD/NAD-bd_sf"/>
</dbReference>
<dbReference type="GO" id="GO:0071949">
    <property type="term" value="F:FAD binding"/>
    <property type="evidence" value="ECO:0007669"/>
    <property type="project" value="InterPro"/>
</dbReference>
<evidence type="ECO:0000259" key="4">
    <source>
        <dbReference type="Pfam" id="PF01494"/>
    </source>
</evidence>
<keyword evidence="6" id="KW-1185">Reference proteome</keyword>
<dbReference type="GeneID" id="19190268"/>
<feature type="domain" description="FAD-binding" evidence="4">
    <location>
        <begin position="5"/>
        <end position="174"/>
    </location>
</feature>
<dbReference type="SUPFAM" id="SSF51905">
    <property type="entry name" value="FAD/NAD(P)-binding domain"/>
    <property type="match status" value="1"/>
</dbReference>
<dbReference type="eggNOG" id="KOG2614">
    <property type="taxonomic scope" value="Eukaryota"/>
</dbReference>
<dbReference type="InterPro" id="IPR002938">
    <property type="entry name" value="FAD-bd"/>
</dbReference>
<proteinExistence type="predicted"/>
<evidence type="ECO:0000256" key="3">
    <source>
        <dbReference type="ARBA" id="ARBA00023002"/>
    </source>
</evidence>
<dbReference type="Pfam" id="PF01494">
    <property type="entry name" value="FAD_binding_3"/>
    <property type="match status" value="1"/>
</dbReference>
<dbReference type="GO" id="GO:0016491">
    <property type="term" value="F:oxidoreductase activity"/>
    <property type="evidence" value="ECO:0007669"/>
    <property type="project" value="UniProtKB-KW"/>
</dbReference>
<dbReference type="EMBL" id="AMGX01000007">
    <property type="protein sequence ID" value="EXJ71742.1"/>
    <property type="molecule type" value="Genomic_DNA"/>
</dbReference>
<comment type="caution">
    <text evidence="5">The sequence shown here is derived from an EMBL/GenBank/DDBJ whole genome shotgun (WGS) entry which is preliminary data.</text>
</comment>
<evidence type="ECO:0000313" key="6">
    <source>
        <dbReference type="Proteomes" id="UP000019471"/>
    </source>
</evidence>
<keyword evidence="2" id="KW-0274">FAD</keyword>
<evidence type="ECO:0000256" key="1">
    <source>
        <dbReference type="ARBA" id="ARBA00022630"/>
    </source>
</evidence>
<accession>W9WU56</accession>
<keyword evidence="1" id="KW-0285">Flavoprotein</keyword>
<organism evidence="5 6">
    <name type="scientific">Cladophialophora psammophila CBS 110553</name>
    <dbReference type="NCBI Taxonomy" id="1182543"/>
    <lineage>
        <taxon>Eukaryota</taxon>
        <taxon>Fungi</taxon>
        <taxon>Dikarya</taxon>
        <taxon>Ascomycota</taxon>
        <taxon>Pezizomycotina</taxon>
        <taxon>Eurotiomycetes</taxon>
        <taxon>Chaetothyriomycetidae</taxon>
        <taxon>Chaetothyriales</taxon>
        <taxon>Herpotrichiellaceae</taxon>
        <taxon>Cladophialophora</taxon>
    </lineage>
</organism>
<dbReference type="RefSeq" id="XP_007744341.1">
    <property type="nucleotide sequence ID" value="XM_007746151.1"/>
</dbReference>
<dbReference type="Gene3D" id="3.50.50.60">
    <property type="entry name" value="FAD/NAD(P)-binding domain"/>
    <property type="match status" value="1"/>
</dbReference>
<dbReference type="Proteomes" id="UP000019471">
    <property type="component" value="Unassembled WGS sequence"/>
</dbReference>
<reference evidence="5 6" key="1">
    <citation type="submission" date="2013-03" db="EMBL/GenBank/DDBJ databases">
        <title>The Genome Sequence of Cladophialophora psammophila CBS 110553.</title>
        <authorList>
            <consortium name="The Broad Institute Genomics Platform"/>
            <person name="Cuomo C."/>
            <person name="de Hoog S."/>
            <person name="Gorbushina A."/>
            <person name="Walker B."/>
            <person name="Young S.K."/>
            <person name="Zeng Q."/>
            <person name="Gargeya S."/>
            <person name="Fitzgerald M."/>
            <person name="Haas B."/>
            <person name="Abouelleil A."/>
            <person name="Allen A.W."/>
            <person name="Alvarado L."/>
            <person name="Arachchi H.M."/>
            <person name="Berlin A.M."/>
            <person name="Chapman S.B."/>
            <person name="Gainer-Dewar J."/>
            <person name="Goldberg J."/>
            <person name="Griggs A."/>
            <person name="Gujja S."/>
            <person name="Hansen M."/>
            <person name="Howarth C."/>
            <person name="Imamovic A."/>
            <person name="Ireland A."/>
            <person name="Larimer J."/>
            <person name="McCowan C."/>
            <person name="Murphy C."/>
            <person name="Pearson M."/>
            <person name="Poon T.W."/>
            <person name="Priest M."/>
            <person name="Roberts A."/>
            <person name="Saif S."/>
            <person name="Shea T."/>
            <person name="Sisk P."/>
            <person name="Sykes S."/>
            <person name="Wortman J."/>
            <person name="Nusbaum C."/>
            <person name="Birren B."/>
        </authorList>
    </citation>
    <scope>NUCLEOTIDE SEQUENCE [LARGE SCALE GENOMIC DNA]</scope>
    <source>
        <strain evidence="5 6">CBS 110553</strain>
    </source>
</reference>
<evidence type="ECO:0000313" key="5">
    <source>
        <dbReference type="EMBL" id="EXJ71742.1"/>
    </source>
</evidence>
<sequence>MAPLKVLIIGGGISGPALAYWLSRIGANITLIERSPQMRARGQQVDIRAHAVPMMKKMGIEDAVRAASVHEPGTQLIDVHGRTKAFFPATRDGSGRQSFTSEYEILRGDLVQILYGLTEGRQNVKHLFSITVDSFTQDEESNPNGKVHVSFRDGRKEDFDLVVGTDGSGSRTRKIMLGPEAPDPRYPLGGHIGYFSIPSKVRDSDRATFCHLPGRVAHIVGTRKDRPGLTRVYMLMYGKDAGLEAAYQSGSPAELRKVWADLYQGGGWECDRFTDALRHSPEADDFYCTPFEEVRLPEGSWSKGRVVLVGDSAHCQTAGGLGSTWGLVGSYILAGEIATQYEKDMSLPTTAVVQAAQNYEEKFRPIATSTHGGTERVGFLLFPRSRPGIWLLHLLARLAAYLRLDERVGMFGGETLKWHVPEYPPLETAQIPA</sequence>
<dbReference type="PRINTS" id="PR00420">
    <property type="entry name" value="RNGMNOXGNASE"/>
</dbReference>
<protein>
    <recommendedName>
        <fullName evidence="4">FAD-binding domain-containing protein</fullName>
    </recommendedName>
</protein>
<dbReference type="HOGENOM" id="CLU_009665_1_1_1"/>
<gene>
    <name evidence="5" type="ORF">A1O5_05551</name>
</gene>
<dbReference type="STRING" id="1182543.W9WU56"/>
<dbReference type="OrthoDB" id="655030at2759"/>
<dbReference type="PANTHER" id="PTHR46865:SF7">
    <property type="entry name" value="MONOOXYGENASE, PUTATIVE (AFU_ORTHOLOGUE AFUA_8G07040)-RELATED"/>
    <property type="match status" value="1"/>
</dbReference>
<keyword evidence="3" id="KW-0560">Oxidoreductase</keyword>